<sequence>MACSNCLKTVYADYDTRFPCMHCGKEDAVGTPRSKVNVSITDSTATIDASVFGQSVEKLLLLSSKQIMEIELQGKKASFQYANKRLDKEDYIVQLRSQINSYQTKSGPSYTVTSLHDASHYIVATNANPSTPPSSKMKLPRSGEDDSPIDLKRKRKA</sequence>
<dbReference type="InterPro" id="IPR012340">
    <property type="entry name" value="NA-bd_OB-fold"/>
</dbReference>
<feature type="domain" description="Replication factor A C-terminal" evidence="2">
    <location>
        <begin position="2"/>
        <end position="118"/>
    </location>
</feature>
<name>A0AAV0C2F4_9ASTE</name>
<evidence type="ECO:0000256" key="1">
    <source>
        <dbReference type="SAM" id="MobiDB-lite"/>
    </source>
</evidence>
<dbReference type="Pfam" id="PF08646">
    <property type="entry name" value="Rep_fac-A_C"/>
    <property type="match status" value="1"/>
</dbReference>
<feature type="region of interest" description="Disordered" evidence="1">
    <location>
        <begin position="125"/>
        <end position="157"/>
    </location>
</feature>
<organism evidence="3 4">
    <name type="scientific">Cuscuta epithymum</name>
    <dbReference type="NCBI Taxonomy" id="186058"/>
    <lineage>
        <taxon>Eukaryota</taxon>
        <taxon>Viridiplantae</taxon>
        <taxon>Streptophyta</taxon>
        <taxon>Embryophyta</taxon>
        <taxon>Tracheophyta</taxon>
        <taxon>Spermatophyta</taxon>
        <taxon>Magnoliopsida</taxon>
        <taxon>eudicotyledons</taxon>
        <taxon>Gunneridae</taxon>
        <taxon>Pentapetalae</taxon>
        <taxon>asterids</taxon>
        <taxon>lamiids</taxon>
        <taxon>Solanales</taxon>
        <taxon>Convolvulaceae</taxon>
        <taxon>Cuscuteae</taxon>
        <taxon>Cuscuta</taxon>
        <taxon>Cuscuta subgen. Cuscuta</taxon>
    </lineage>
</organism>
<proteinExistence type="predicted"/>
<keyword evidence="4" id="KW-1185">Reference proteome</keyword>
<evidence type="ECO:0000313" key="3">
    <source>
        <dbReference type="EMBL" id="CAH9061494.1"/>
    </source>
</evidence>
<dbReference type="InterPro" id="IPR013955">
    <property type="entry name" value="Rep_factor-A_C"/>
</dbReference>
<comment type="caution">
    <text evidence="3">The sequence shown here is derived from an EMBL/GenBank/DDBJ whole genome shotgun (WGS) entry which is preliminary data.</text>
</comment>
<accession>A0AAV0C2F4</accession>
<evidence type="ECO:0000259" key="2">
    <source>
        <dbReference type="Pfam" id="PF08646"/>
    </source>
</evidence>
<dbReference type="Gene3D" id="2.40.50.140">
    <property type="entry name" value="Nucleic acid-binding proteins"/>
    <property type="match status" value="1"/>
</dbReference>
<protein>
    <recommendedName>
        <fullName evidence="2">Replication factor A C-terminal domain-containing protein</fullName>
    </recommendedName>
</protein>
<dbReference type="Proteomes" id="UP001152523">
    <property type="component" value="Unassembled WGS sequence"/>
</dbReference>
<dbReference type="EMBL" id="CAMAPF010000010">
    <property type="protein sequence ID" value="CAH9061494.1"/>
    <property type="molecule type" value="Genomic_DNA"/>
</dbReference>
<evidence type="ECO:0000313" key="4">
    <source>
        <dbReference type="Proteomes" id="UP001152523"/>
    </source>
</evidence>
<dbReference type="SUPFAM" id="SSF50249">
    <property type="entry name" value="Nucleic acid-binding proteins"/>
    <property type="match status" value="1"/>
</dbReference>
<gene>
    <name evidence="3" type="ORF">CEPIT_LOCUS1698</name>
</gene>
<dbReference type="AlphaFoldDB" id="A0AAV0C2F4"/>
<reference evidence="3" key="1">
    <citation type="submission" date="2022-07" db="EMBL/GenBank/DDBJ databases">
        <authorList>
            <person name="Macas J."/>
            <person name="Novak P."/>
            <person name="Neumann P."/>
        </authorList>
    </citation>
    <scope>NUCLEOTIDE SEQUENCE</scope>
</reference>